<sequence>MLQRFQIARGSLREALRILEVHGLIRMKPGPGGGPVVSEVSSRDFGRMATLFFQVLDIRFTELVEARLILEPLTARLAAERHDPEDDDDLRAVVRRGFDAGDTAEWLRADDAFHTKVLSMSGNGMLTLFTHGLKDIFTERSSTVYVAHEGDHVRRAHAEIADAIIDGDAEEAERLMREHMSEYVRAVAEREPYLMDEVVDWR</sequence>
<keyword evidence="2 5" id="KW-0238">DNA-binding</keyword>
<evidence type="ECO:0000313" key="5">
    <source>
        <dbReference type="EMBL" id="TDQ53478.1"/>
    </source>
</evidence>
<dbReference type="SMART" id="SM00895">
    <property type="entry name" value="FCD"/>
    <property type="match status" value="1"/>
</dbReference>
<evidence type="ECO:0000256" key="2">
    <source>
        <dbReference type="ARBA" id="ARBA00023125"/>
    </source>
</evidence>
<evidence type="ECO:0000313" key="6">
    <source>
        <dbReference type="Proteomes" id="UP000295281"/>
    </source>
</evidence>
<dbReference type="Gene3D" id="1.20.120.530">
    <property type="entry name" value="GntR ligand-binding domain-like"/>
    <property type="match status" value="1"/>
</dbReference>
<dbReference type="AlphaFoldDB" id="A0A4R6V424"/>
<dbReference type="PANTHER" id="PTHR43537:SF24">
    <property type="entry name" value="GLUCONATE OPERON TRANSCRIPTIONAL REPRESSOR"/>
    <property type="match status" value="1"/>
</dbReference>
<feature type="domain" description="GntR C-terminal" evidence="4">
    <location>
        <begin position="62"/>
        <end position="182"/>
    </location>
</feature>
<dbReference type="GO" id="GO:0003677">
    <property type="term" value="F:DNA binding"/>
    <property type="evidence" value="ECO:0007669"/>
    <property type="project" value="UniProtKB-KW"/>
</dbReference>
<comment type="caution">
    <text evidence="5">The sequence shown here is derived from an EMBL/GenBank/DDBJ whole genome shotgun (WGS) entry which is preliminary data.</text>
</comment>
<name>A0A4R6V424_9ACTN</name>
<keyword evidence="1" id="KW-0805">Transcription regulation</keyword>
<dbReference type="InterPro" id="IPR011711">
    <property type="entry name" value="GntR_C"/>
</dbReference>
<protein>
    <submittedName>
        <fullName evidence="5">DNA-binding FadR family transcriptional regulator</fullName>
    </submittedName>
</protein>
<dbReference type="InterPro" id="IPR008920">
    <property type="entry name" value="TF_FadR/GntR_C"/>
</dbReference>
<evidence type="ECO:0000256" key="1">
    <source>
        <dbReference type="ARBA" id="ARBA00023015"/>
    </source>
</evidence>
<keyword evidence="3" id="KW-0804">Transcription</keyword>
<evidence type="ECO:0000256" key="3">
    <source>
        <dbReference type="ARBA" id="ARBA00023163"/>
    </source>
</evidence>
<dbReference type="SUPFAM" id="SSF48008">
    <property type="entry name" value="GntR ligand-binding domain-like"/>
    <property type="match status" value="1"/>
</dbReference>
<dbReference type="Proteomes" id="UP000295281">
    <property type="component" value="Unassembled WGS sequence"/>
</dbReference>
<reference evidence="5 6" key="1">
    <citation type="submission" date="2019-03" db="EMBL/GenBank/DDBJ databases">
        <title>Genomic Encyclopedia of Type Strains, Phase IV (KMG-IV): sequencing the most valuable type-strain genomes for metagenomic binning, comparative biology and taxonomic classification.</title>
        <authorList>
            <person name="Goeker M."/>
        </authorList>
    </citation>
    <scope>NUCLEOTIDE SEQUENCE [LARGE SCALE GENOMIC DNA]</scope>
    <source>
        <strain evidence="5 6">DSM 46770</strain>
    </source>
</reference>
<dbReference type="Pfam" id="PF07729">
    <property type="entry name" value="FCD"/>
    <property type="match status" value="1"/>
</dbReference>
<dbReference type="EMBL" id="SNYN01000004">
    <property type="protein sequence ID" value="TDQ53478.1"/>
    <property type="molecule type" value="Genomic_DNA"/>
</dbReference>
<evidence type="ECO:0000259" key="4">
    <source>
        <dbReference type="SMART" id="SM00895"/>
    </source>
</evidence>
<proteinExistence type="predicted"/>
<gene>
    <name evidence="5" type="ORF">EV190_104268</name>
</gene>
<accession>A0A4R6V424</accession>
<keyword evidence="6" id="KW-1185">Reference proteome</keyword>
<organism evidence="5 6">
    <name type="scientific">Actinorugispora endophytica</name>
    <dbReference type="NCBI Taxonomy" id="1605990"/>
    <lineage>
        <taxon>Bacteria</taxon>
        <taxon>Bacillati</taxon>
        <taxon>Actinomycetota</taxon>
        <taxon>Actinomycetes</taxon>
        <taxon>Streptosporangiales</taxon>
        <taxon>Nocardiopsidaceae</taxon>
        <taxon>Actinorugispora</taxon>
    </lineage>
</organism>
<dbReference type="PANTHER" id="PTHR43537">
    <property type="entry name" value="TRANSCRIPTIONAL REGULATOR, GNTR FAMILY"/>
    <property type="match status" value="1"/>
</dbReference>